<feature type="domain" description="Prepilin type IV endopeptidase peptidase" evidence="4">
    <location>
        <begin position="30"/>
        <end position="137"/>
    </location>
</feature>
<reference evidence="5 6" key="1">
    <citation type="submission" date="2022-01" db="EMBL/GenBank/DDBJ databases">
        <authorList>
            <person name="Won M."/>
            <person name="Kim S.-J."/>
            <person name="Kwon S.-W."/>
        </authorList>
    </citation>
    <scope>NUCLEOTIDE SEQUENCE [LARGE SCALE GENOMIC DNA]</scope>
    <source>
        <strain evidence="5 6">KCTC 23505</strain>
    </source>
</reference>
<feature type="transmembrane region" description="Helical" evidence="3">
    <location>
        <begin position="43"/>
        <end position="65"/>
    </location>
</feature>
<gene>
    <name evidence="5" type="ORF">L2A60_03655</name>
</gene>
<dbReference type="PANTHER" id="PTHR30487:SF0">
    <property type="entry name" value="PREPILIN LEADER PEPTIDASE_N-METHYLTRANSFERASE-RELATED"/>
    <property type="match status" value="1"/>
</dbReference>
<protein>
    <submittedName>
        <fullName evidence="5">A24 family peptidase</fullName>
    </submittedName>
</protein>
<dbReference type="InterPro" id="IPR050882">
    <property type="entry name" value="Prepilin_peptidase/N-MTase"/>
</dbReference>
<keyword evidence="6" id="KW-1185">Reference proteome</keyword>
<dbReference type="Gene3D" id="1.20.120.1220">
    <property type="match status" value="1"/>
</dbReference>
<evidence type="ECO:0000259" key="4">
    <source>
        <dbReference type="Pfam" id="PF01478"/>
    </source>
</evidence>
<feature type="transmembrane region" description="Helical" evidence="3">
    <location>
        <begin position="155"/>
        <end position="177"/>
    </location>
</feature>
<dbReference type="Proteomes" id="UP001521209">
    <property type="component" value="Unassembled WGS sequence"/>
</dbReference>
<dbReference type="InterPro" id="IPR000045">
    <property type="entry name" value="Prepilin_IV_endopep_pep"/>
</dbReference>
<comment type="similarity">
    <text evidence="1 2">Belongs to the peptidase A24 family.</text>
</comment>
<comment type="caution">
    <text evidence="5">The sequence shown here is derived from an EMBL/GenBank/DDBJ whole genome shotgun (WGS) entry which is preliminary data.</text>
</comment>
<feature type="transmembrane region" description="Helical" evidence="3">
    <location>
        <begin position="122"/>
        <end position="143"/>
    </location>
</feature>
<keyword evidence="3" id="KW-1133">Transmembrane helix</keyword>
<evidence type="ECO:0000313" key="5">
    <source>
        <dbReference type="EMBL" id="MCF3945780.1"/>
    </source>
</evidence>
<accession>A0ABS9DSS6</accession>
<evidence type="ECO:0000256" key="1">
    <source>
        <dbReference type="ARBA" id="ARBA00005801"/>
    </source>
</evidence>
<dbReference type="EMBL" id="JAKGBZ010000004">
    <property type="protein sequence ID" value="MCF3945780.1"/>
    <property type="molecule type" value="Genomic_DNA"/>
</dbReference>
<evidence type="ECO:0000256" key="2">
    <source>
        <dbReference type="RuleBase" id="RU003793"/>
    </source>
</evidence>
<proteinExistence type="inferred from homology"/>
<evidence type="ECO:0000256" key="3">
    <source>
        <dbReference type="SAM" id="Phobius"/>
    </source>
</evidence>
<sequence>MLAIELVSALLGAVSAWLYPSPWPASAAALLGWGLLALAWIDAKYFFLPDVITVPLLLLGLAATWQLEPADFTGHLIGALSGYLVIAGVNSLYKSVRHRDGIGHGDAKLMALAGAWVGWQPLPWIVLSGAILGIASAITARFLRHQDLTPTTRLAFGACLAPAVFAAYLLKSSALAIGL</sequence>
<dbReference type="PRINTS" id="PR00864">
    <property type="entry name" value="PREPILNPTASE"/>
</dbReference>
<keyword evidence="3" id="KW-0812">Transmembrane</keyword>
<dbReference type="PANTHER" id="PTHR30487">
    <property type="entry name" value="TYPE 4 PREPILIN-LIKE PROTEINS LEADER PEPTIDE-PROCESSING ENZYME"/>
    <property type="match status" value="1"/>
</dbReference>
<keyword evidence="3" id="KW-0472">Membrane</keyword>
<evidence type="ECO:0000313" key="6">
    <source>
        <dbReference type="Proteomes" id="UP001521209"/>
    </source>
</evidence>
<name>A0ABS9DSS6_9PROT</name>
<dbReference type="InterPro" id="IPR014032">
    <property type="entry name" value="Peptidase_A24A_bac"/>
</dbReference>
<dbReference type="Pfam" id="PF01478">
    <property type="entry name" value="Peptidase_A24"/>
    <property type="match status" value="1"/>
</dbReference>
<organism evidence="5 6">
    <name type="scientific">Acidiphilium iwatense</name>
    <dbReference type="NCBI Taxonomy" id="768198"/>
    <lineage>
        <taxon>Bacteria</taxon>
        <taxon>Pseudomonadati</taxon>
        <taxon>Pseudomonadota</taxon>
        <taxon>Alphaproteobacteria</taxon>
        <taxon>Acetobacterales</taxon>
        <taxon>Acidocellaceae</taxon>
        <taxon>Acidiphilium</taxon>
    </lineage>
</organism>